<sequence>MNIWAYIFKRVLLMIPTLLGVVAITFAVIQFVPGGPVEQAIMELRKGAATGGGEASGGGASQYRGRQGIDPERVKEIQALYGFDKPPLARFWQMLKGFARFDLGQSFYHHMDVWQLVKSKLPVSISIGLWTFFITYLISVPLGIAKAVREGSRFDAVTSMLVLIGYSIPGFVLGVLLLVLFGGGSFLQWFPLRGLTSDDWDTLSVGGKILDYLWHITLPVTASVAGSFAVMTMLTKNTFLEEIRKQYVLTARAKGLDERRVLYKHVFRNALIPLVTGFPAAFIGAFFAGSLLIETLFSLDGLGLLSYESVIRRDYPVVMGTLYLFTLIGLVVKLLGDLCYVWADPRVQFESLSR</sequence>
<dbReference type="RefSeq" id="WP_200595900.1">
    <property type="nucleotide sequence ID" value="NZ_JAEPBG010000012.1"/>
</dbReference>
<feature type="transmembrane region" description="Helical" evidence="7">
    <location>
        <begin position="322"/>
        <end position="343"/>
    </location>
</feature>
<evidence type="ECO:0000256" key="7">
    <source>
        <dbReference type="RuleBase" id="RU363032"/>
    </source>
</evidence>
<dbReference type="GO" id="GO:0042884">
    <property type="term" value="P:microcin transport"/>
    <property type="evidence" value="ECO:0007669"/>
    <property type="project" value="TreeGrafter"/>
</dbReference>
<evidence type="ECO:0000256" key="4">
    <source>
        <dbReference type="ARBA" id="ARBA00022692"/>
    </source>
</evidence>
<feature type="domain" description="ABC transmembrane type-1" evidence="8">
    <location>
        <begin position="121"/>
        <end position="336"/>
    </location>
</feature>
<keyword evidence="10" id="KW-1185">Reference proteome</keyword>
<dbReference type="Proteomes" id="UP000622890">
    <property type="component" value="Unassembled WGS sequence"/>
</dbReference>
<dbReference type="GO" id="GO:0055085">
    <property type="term" value="P:transmembrane transport"/>
    <property type="evidence" value="ECO:0007669"/>
    <property type="project" value="InterPro"/>
</dbReference>
<dbReference type="Pfam" id="PF00528">
    <property type="entry name" value="BPD_transp_1"/>
    <property type="match status" value="1"/>
</dbReference>
<feature type="transmembrane region" description="Helical" evidence="7">
    <location>
        <begin position="270"/>
        <end position="293"/>
    </location>
</feature>
<keyword evidence="3" id="KW-1003">Cell membrane</keyword>
<dbReference type="EMBL" id="JAEPBG010000012">
    <property type="protein sequence ID" value="MBK4737537.1"/>
    <property type="molecule type" value="Genomic_DNA"/>
</dbReference>
<feature type="transmembrane region" description="Helical" evidence="7">
    <location>
        <begin position="127"/>
        <end position="148"/>
    </location>
</feature>
<dbReference type="InterPro" id="IPR035906">
    <property type="entry name" value="MetI-like_sf"/>
</dbReference>
<dbReference type="PROSITE" id="PS50928">
    <property type="entry name" value="ABC_TM1"/>
    <property type="match status" value="1"/>
</dbReference>
<dbReference type="InterPro" id="IPR000515">
    <property type="entry name" value="MetI-like"/>
</dbReference>
<evidence type="ECO:0000256" key="1">
    <source>
        <dbReference type="ARBA" id="ARBA00004651"/>
    </source>
</evidence>
<feature type="transmembrane region" description="Helical" evidence="7">
    <location>
        <begin position="160"/>
        <end position="192"/>
    </location>
</feature>
<comment type="subcellular location">
    <subcellularLocation>
        <location evidence="1 7">Cell membrane</location>
        <topology evidence="1 7">Multi-pass membrane protein</topology>
    </subcellularLocation>
</comment>
<accession>A0A934T1S0</accession>
<dbReference type="CDD" id="cd06261">
    <property type="entry name" value="TM_PBP2"/>
    <property type="match status" value="1"/>
</dbReference>
<evidence type="ECO:0000256" key="3">
    <source>
        <dbReference type="ARBA" id="ARBA00022475"/>
    </source>
</evidence>
<reference evidence="9" key="1">
    <citation type="submission" date="2021-01" db="EMBL/GenBank/DDBJ databases">
        <title>Genome sequence of strain Noviherbaspirillum sp. DKR-6.</title>
        <authorList>
            <person name="Chaudhary D.K."/>
        </authorList>
    </citation>
    <scope>NUCLEOTIDE SEQUENCE</scope>
    <source>
        <strain evidence="9">DKR-6</strain>
    </source>
</reference>
<comment type="caution">
    <text evidence="9">The sequence shown here is derived from an EMBL/GenBank/DDBJ whole genome shotgun (WGS) entry which is preliminary data.</text>
</comment>
<dbReference type="Gene3D" id="1.10.3720.10">
    <property type="entry name" value="MetI-like"/>
    <property type="match status" value="1"/>
</dbReference>
<keyword evidence="5 7" id="KW-1133">Transmembrane helix</keyword>
<evidence type="ECO:0000259" key="8">
    <source>
        <dbReference type="PROSITE" id="PS50928"/>
    </source>
</evidence>
<evidence type="ECO:0000256" key="2">
    <source>
        <dbReference type="ARBA" id="ARBA00022448"/>
    </source>
</evidence>
<evidence type="ECO:0000313" key="9">
    <source>
        <dbReference type="EMBL" id="MBK4737537.1"/>
    </source>
</evidence>
<gene>
    <name evidence="9" type="primary">yejB</name>
    <name evidence="9" type="ORF">JJB74_23205</name>
</gene>
<name>A0A934T1S0_9BURK</name>
<keyword evidence="4 7" id="KW-0812">Transmembrane</keyword>
<dbReference type="PANTHER" id="PTHR30465">
    <property type="entry name" value="INNER MEMBRANE ABC TRANSPORTER"/>
    <property type="match status" value="1"/>
</dbReference>
<dbReference type="GO" id="GO:0005886">
    <property type="term" value="C:plasma membrane"/>
    <property type="evidence" value="ECO:0007669"/>
    <property type="project" value="UniProtKB-SubCell"/>
</dbReference>
<organism evidence="9 10">
    <name type="scientific">Noviherbaspirillum pedocola</name>
    <dbReference type="NCBI Taxonomy" id="2801341"/>
    <lineage>
        <taxon>Bacteria</taxon>
        <taxon>Pseudomonadati</taxon>
        <taxon>Pseudomonadota</taxon>
        <taxon>Betaproteobacteria</taxon>
        <taxon>Burkholderiales</taxon>
        <taxon>Oxalobacteraceae</taxon>
        <taxon>Noviherbaspirillum</taxon>
    </lineage>
</organism>
<proteinExistence type="inferred from homology"/>
<dbReference type="NCBIfam" id="NF011712">
    <property type="entry name" value="PRK15133.1"/>
    <property type="match status" value="1"/>
</dbReference>
<evidence type="ECO:0000256" key="5">
    <source>
        <dbReference type="ARBA" id="ARBA00022989"/>
    </source>
</evidence>
<dbReference type="PANTHER" id="PTHR30465:SF66">
    <property type="entry name" value="INNER MEMBRANE ABC TRANSPORTER PERMEASE PROTEIN YEJB"/>
    <property type="match status" value="1"/>
</dbReference>
<feature type="transmembrane region" description="Helical" evidence="7">
    <location>
        <begin position="12"/>
        <end position="32"/>
    </location>
</feature>
<keyword evidence="2 7" id="KW-0813">Transport</keyword>
<dbReference type="SUPFAM" id="SSF161098">
    <property type="entry name" value="MetI-like"/>
    <property type="match status" value="1"/>
</dbReference>
<keyword evidence="6 7" id="KW-0472">Membrane</keyword>
<comment type="similarity">
    <text evidence="7">Belongs to the binding-protein-dependent transport system permease family.</text>
</comment>
<protein>
    <submittedName>
        <fullName evidence="9">Microcin C ABC transporter permease YejB</fullName>
    </submittedName>
</protein>
<evidence type="ECO:0000256" key="6">
    <source>
        <dbReference type="ARBA" id="ARBA00023136"/>
    </source>
</evidence>
<dbReference type="AlphaFoldDB" id="A0A934T1S0"/>
<feature type="transmembrane region" description="Helical" evidence="7">
    <location>
        <begin position="212"/>
        <end position="235"/>
    </location>
</feature>
<evidence type="ECO:0000313" key="10">
    <source>
        <dbReference type="Proteomes" id="UP000622890"/>
    </source>
</evidence>